<evidence type="ECO:0000313" key="2">
    <source>
        <dbReference type="Proteomes" id="UP000824120"/>
    </source>
</evidence>
<protein>
    <submittedName>
        <fullName evidence="1">Uncharacterized protein</fullName>
    </submittedName>
</protein>
<dbReference type="AlphaFoldDB" id="A0A9J5W5I6"/>
<organism evidence="1 2">
    <name type="scientific">Solanum commersonii</name>
    <name type="common">Commerson's wild potato</name>
    <name type="synonym">Commerson's nightshade</name>
    <dbReference type="NCBI Taxonomy" id="4109"/>
    <lineage>
        <taxon>Eukaryota</taxon>
        <taxon>Viridiplantae</taxon>
        <taxon>Streptophyta</taxon>
        <taxon>Embryophyta</taxon>
        <taxon>Tracheophyta</taxon>
        <taxon>Spermatophyta</taxon>
        <taxon>Magnoliopsida</taxon>
        <taxon>eudicotyledons</taxon>
        <taxon>Gunneridae</taxon>
        <taxon>Pentapetalae</taxon>
        <taxon>asterids</taxon>
        <taxon>lamiids</taxon>
        <taxon>Solanales</taxon>
        <taxon>Solanaceae</taxon>
        <taxon>Solanoideae</taxon>
        <taxon>Solaneae</taxon>
        <taxon>Solanum</taxon>
    </lineage>
</organism>
<proteinExistence type="predicted"/>
<name>A0A9J5W5I6_SOLCO</name>
<reference evidence="1 2" key="1">
    <citation type="submission" date="2020-09" db="EMBL/GenBank/DDBJ databases">
        <title>De no assembly of potato wild relative species, Solanum commersonii.</title>
        <authorList>
            <person name="Cho K."/>
        </authorList>
    </citation>
    <scope>NUCLEOTIDE SEQUENCE [LARGE SCALE GENOMIC DNA]</scope>
    <source>
        <strain evidence="1">LZ3.2</strain>
        <tissue evidence="1">Leaf</tissue>
    </source>
</reference>
<dbReference type="Proteomes" id="UP000824120">
    <property type="component" value="Chromosome 12"/>
</dbReference>
<evidence type="ECO:0000313" key="1">
    <source>
        <dbReference type="EMBL" id="KAG5570631.1"/>
    </source>
</evidence>
<dbReference type="EMBL" id="JACXVP010000012">
    <property type="protein sequence ID" value="KAG5570631.1"/>
    <property type="molecule type" value="Genomic_DNA"/>
</dbReference>
<keyword evidence="2" id="KW-1185">Reference proteome</keyword>
<comment type="caution">
    <text evidence="1">The sequence shown here is derived from an EMBL/GenBank/DDBJ whole genome shotgun (WGS) entry which is preliminary data.</text>
</comment>
<accession>A0A9J5W5I6</accession>
<sequence>MPRDTSEALTGWNREGNMSGYKERWKIVSGCIWWTIWKERNQECFENKSIPFPSLKLNYLITFYFWCNYVLPRKVEDIAHFLDGFSGLKEEEDSLTWIGDTKSVFSVKAAYNYLMDLEQFNDPRPWKEIWKARAPFKEAETNGHLFLHCSITRQLWQLFAVLAQIVWEKLVTKSGGRLFQLAYGGQFGKRGMQDVLKAGAVQSRRSRAPAFLFFIFGMEAKVPSSLAKTGDNNTMCFQRIATAHKRYNNIDRLIINGDEVKDREAIKSVKLK</sequence>
<gene>
    <name evidence="1" type="ORF">H5410_060397</name>
</gene>